<dbReference type="SUPFAM" id="SSF52954">
    <property type="entry name" value="Class II aaRS ABD-related"/>
    <property type="match status" value="1"/>
</dbReference>
<keyword evidence="1" id="KW-0648">Protein biosynthesis</keyword>
<proteinExistence type="predicted"/>
<feature type="domain" description="Anticodon-binding" evidence="2">
    <location>
        <begin position="12"/>
        <end position="102"/>
    </location>
</feature>
<evidence type="ECO:0000313" key="3">
    <source>
        <dbReference type="EMBL" id="MPN04139.1"/>
    </source>
</evidence>
<dbReference type="Gene3D" id="3.40.50.800">
    <property type="entry name" value="Anticodon-binding domain"/>
    <property type="match status" value="1"/>
</dbReference>
<organism evidence="3">
    <name type="scientific">bioreactor metagenome</name>
    <dbReference type="NCBI Taxonomy" id="1076179"/>
    <lineage>
        <taxon>unclassified sequences</taxon>
        <taxon>metagenomes</taxon>
        <taxon>ecological metagenomes</taxon>
    </lineage>
</organism>
<dbReference type="AlphaFoldDB" id="A0A645ESH1"/>
<dbReference type="GO" id="GO:0006435">
    <property type="term" value="P:threonyl-tRNA aminoacylation"/>
    <property type="evidence" value="ECO:0007669"/>
    <property type="project" value="TreeGrafter"/>
</dbReference>
<dbReference type="EMBL" id="VSSQ01050073">
    <property type="protein sequence ID" value="MPN04139.1"/>
    <property type="molecule type" value="Genomic_DNA"/>
</dbReference>
<dbReference type="Pfam" id="PF03129">
    <property type="entry name" value="HGTP_anticodon"/>
    <property type="match status" value="1"/>
</dbReference>
<dbReference type="GO" id="GO:0004829">
    <property type="term" value="F:threonine-tRNA ligase activity"/>
    <property type="evidence" value="ECO:0007669"/>
    <property type="project" value="UniProtKB-EC"/>
</dbReference>
<dbReference type="InterPro" id="IPR036621">
    <property type="entry name" value="Anticodon-bd_dom_sf"/>
</dbReference>
<name>A0A645ESH1_9ZZZZ</name>
<sequence>MGAFPTWVAPVQVKVLSLTDRTAERAKEIEAMLNAMDYRAESDTRNEKVGFKIREAQNERVPYMLVIGDKELESGDVAVRERGKGDIGAMSLDAFIAMLKEKVDTRAL</sequence>
<keyword evidence="3" id="KW-0436">Ligase</keyword>
<gene>
    <name evidence="3" type="primary">thrS_31</name>
    <name evidence="3" type="ORF">SDC9_151375</name>
</gene>
<comment type="caution">
    <text evidence="3">The sequence shown here is derived from an EMBL/GenBank/DDBJ whole genome shotgun (WGS) entry which is preliminary data.</text>
</comment>
<evidence type="ECO:0000259" key="2">
    <source>
        <dbReference type="Pfam" id="PF03129"/>
    </source>
</evidence>
<dbReference type="InterPro" id="IPR047246">
    <property type="entry name" value="ThrRS_anticodon"/>
</dbReference>
<protein>
    <submittedName>
        <fullName evidence="3">Threonine--tRNA ligase</fullName>
        <ecNumber evidence="3">6.1.1.3</ecNumber>
    </submittedName>
</protein>
<dbReference type="CDD" id="cd00860">
    <property type="entry name" value="ThrRS_anticodon"/>
    <property type="match status" value="1"/>
</dbReference>
<dbReference type="FunFam" id="3.40.50.800:FF:000001">
    <property type="entry name" value="Threonine--tRNA ligase"/>
    <property type="match status" value="1"/>
</dbReference>
<evidence type="ECO:0000256" key="1">
    <source>
        <dbReference type="ARBA" id="ARBA00022917"/>
    </source>
</evidence>
<dbReference type="PANTHER" id="PTHR11451:SF44">
    <property type="entry name" value="THREONINE--TRNA LIGASE, CHLOROPLASTIC_MITOCHONDRIAL 2"/>
    <property type="match status" value="1"/>
</dbReference>
<reference evidence="3" key="1">
    <citation type="submission" date="2019-08" db="EMBL/GenBank/DDBJ databases">
        <authorList>
            <person name="Kucharzyk K."/>
            <person name="Murdoch R.W."/>
            <person name="Higgins S."/>
            <person name="Loffler F."/>
        </authorList>
    </citation>
    <scope>NUCLEOTIDE SEQUENCE</scope>
</reference>
<dbReference type="InterPro" id="IPR004154">
    <property type="entry name" value="Anticodon-bd"/>
</dbReference>
<accession>A0A645ESH1</accession>
<dbReference type="EC" id="6.1.1.3" evidence="3"/>
<dbReference type="PANTHER" id="PTHR11451">
    <property type="entry name" value="THREONINE-TRNA LIGASE"/>
    <property type="match status" value="1"/>
</dbReference>